<feature type="region of interest" description="Disordered" evidence="1">
    <location>
        <begin position="82"/>
        <end position="101"/>
    </location>
</feature>
<protein>
    <submittedName>
        <fullName evidence="2">VWA domain-containing protein</fullName>
    </submittedName>
</protein>
<dbReference type="RefSeq" id="WP_220166255.1">
    <property type="nucleotide sequence ID" value="NZ_JAIBOA010000007.1"/>
</dbReference>
<keyword evidence="3" id="KW-1185">Reference proteome</keyword>
<name>A0ABS7FSK6_9ACTN</name>
<sequence>MGSLVDRHTGFVGALREAGLPVSLAEGLDAVRAMQAIDLLDRASLRAAYAATLVKRPAHRATFDTLFDLWFPAALGDGAAHAADRPGRTLDAGGRPVPPPLDPVVQERRRELADLIAAGDEAALRQFAREAVAAFGQAPGQASWFSSGVLRALSPETLMAGLLAAVLDGQERGGMAERVARRTFRDRIDRFEEMVATEVRRRIAEDTGVERTARLSVRPPLEQLDFSRASRADLTALRREVYPLARRLATRLAQKQRAGRRGRLDFRRTVRASLGSGGVPLATVHRPRRPHRPELVVLCDASDSVTAFAHFTLLLTFALREQFSKVRAFAFIDGTDEITKFFEPGVDVADAMTRMASEANLVWITGRSNYGNAVKMFAERYGDAVTSKTALLILGDARSNYGELSLPVLRELAGRARHAYWLNPEQRRYWDTGDSAASRYGEIVDMYECRNLAQLAAFIEELA</sequence>
<gene>
    <name evidence="2" type="ORF">K1Y72_12475</name>
</gene>
<dbReference type="Pfam" id="PF05762">
    <property type="entry name" value="VWA_CoxE"/>
    <property type="match status" value="1"/>
</dbReference>
<dbReference type="InterPro" id="IPR008912">
    <property type="entry name" value="Uncharacterised_CoxE"/>
</dbReference>
<dbReference type="PANTHER" id="PTHR39338">
    <property type="entry name" value="BLL5662 PROTEIN-RELATED"/>
    <property type="match status" value="1"/>
</dbReference>
<evidence type="ECO:0000313" key="3">
    <source>
        <dbReference type="Proteomes" id="UP000774570"/>
    </source>
</evidence>
<reference evidence="2 3" key="1">
    <citation type="submission" date="2021-07" db="EMBL/GenBank/DDBJ databases">
        <title>Actinomadura sp. PM05-2 isolated from lichen.</title>
        <authorList>
            <person name="Somphong A."/>
            <person name="Phongsopitanun W."/>
            <person name="Tanasupawat S."/>
            <person name="Peongsungnone V."/>
        </authorList>
    </citation>
    <scope>NUCLEOTIDE SEQUENCE [LARGE SCALE GENOMIC DNA]</scope>
    <source>
        <strain evidence="2 3">PM05-2</strain>
    </source>
</reference>
<proteinExistence type="predicted"/>
<dbReference type="EMBL" id="JAIBOA010000007">
    <property type="protein sequence ID" value="MBW8483190.1"/>
    <property type="molecule type" value="Genomic_DNA"/>
</dbReference>
<dbReference type="Proteomes" id="UP000774570">
    <property type="component" value="Unassembled WGS sequence"/>
</dbReference>
<accession>A0ABS7FSK6</accession>
<evidence type="ECO:0000313" key="2">
    <source>
        <dbReference type="EMBL" id="MBW8483190.1"/>
    </source>
</evidence>
<dbReference type="InterPro" id="IPR011195">
    <property type="entry name" value="UCP010256"/>
</dbReference>
<dbReference type="PANTHER" id="PTHR39338:SF5">
    <property type="entry name" value="BLR6139 PROTEIN"/>
    <property type="match status" value="1"/>
</dbReference>
<comment type="caution">
    <text evidence="2">The sequence shown here is derived from an EMBL/GenBank/DDBJ whole genome shotgun (WGS) entry which is preliminary data.</text>
</comment>
<organism evidence="2 3">
    <name type="scientific">Actinomadura parmotrematis</name>
    <dbReference type="NCBI Taxonomy" id="2864039"/>
    <lineage>
        <taxon>Bacteria</taxon>
        <taxon>Bacillati</taxon>
        <taxon>Actinomycetota</taxon>
        <taxon>Actinomycetes</taxon>
        <taxon>Streptosporangiales</taxon>
        <taxon>Thermomonosporaceae</taxon>
        <taxon>Actinomadura</taxon>
    </lineage>
</organism>
<evidence type="ECO:0000256" key="1">
    <source>
        <dbReference type="SAM" id="MobiDB-lite"/>
    </source>
</evidence>
<dbReference type="PIRSF" id="PIRSF010256">
    <property type="entry name" value="CoxE_vWa"/>
    <property type="match status" value="1"/>
</dbReference>